<organism evidence="3 4">
    <name type="scientific">Exophiala xenobiotica</name>
    <dbReference type="NCBI Taxonomy" id="348802"/>
    <lineage>
        <taxon>Eukaryota</taxon>
        <taxon>Fungi</taxon>
        <taxon>Dikarya</taxon>
        <taxon>Ascomycota</taxon>
        <taxon>Pezizomycotina</taxon>
        <taxon>Eurotiomycetes</taxon>
        <taxon>Chaetothyriomycetidae</taxon>
        <taxon>Chaetothyriales</taxon>
        <taxon>Herpotrichiellaceae</taxon>
        <taxon>Exophiala</taxon>
    </lineage>
</organism>
<sequence>MVKYTSAVLASAVLATTVLAEPVCKVVTETITGDWYWVADPTWGDWSSSTASSSVDPTWADWTSTTTASSADPTWGDWTTTTTKKTTTTPAKKATTTTWVDPTWADWDTTTTTKKTTTTSVDPTWLDWTTTTTTTKATTTSVDPTWLDWTSSEASTTAAPTSGKPTTTTTTTTTTTSAAAAASCPASNGKDVSGGGSCGCEFSVNCAVHADTSTNPTFFQKDSGAAVDSLAECLALCDNNDKCTATIWCDDAASCGGDYHICWQTNGLGGVAGAGYGQISYKGTCSGSCSSSYEN</sequence>
<feature type="signal peptide" evidence="2">
    <location>
        <begin position="1"/>
        <end position="20"/>
    </location>
</feature>
<proteinExistence type="predicted"/>
<dbReference type="Proteomes" id="UP000054342">
    <property type="component" value="Unassembled WGS sequence"/>
</dbReference>
<dbReference type="STRING" id="348802.A0A0D2CN52"/>
<evidence type="ECO:0000313" key="4">
    <source>
        <dbReference type="Proteomes" id="UP000054342"/>
    </source>
</evidence>
<evidence type="ECO:0008006" key="5">
    <source>
        <dbReference type="Google" id="ProtNLM"/>
    </source>
</evidence>
<evidence type="ECO:0000256" key="1">
    <source>
        <dbReference type="SAM" id="MobiDB-lite"/>
    </source>
</evidence>
<keyword evidence="2" id="KW-0732">Signal</keyword>
<name>A0A0D2CN52_9EURO</name>
<dbReference type="OrthoDB" id="4120832at2759"/>
<dbReference type="EMBL" id="KN847322">
    <property type="protein sequence ID" value="KIW51327.1"/>
    <property type="molecule type" value="Genomic_DNA"/>
</dbReference>
<reference evidence="3 4" key="1">
    <citation type="submission" date="2015-01" db="EMBL/GenBank/DDBJ databases">
        <title>The Genome Sequence of Exophiala xenobiotica CBS118157.</title>
        <authorList>
            <consortium name="The Broad Institute Genomics Platform"/>
            <person name="Cuomo C."/>
            <person name="de Hoog S."/>
            <person name="Gorbushina A."/>
            <person name="Stielow B."/>
            <person name="Teixiera M."/>
            <person name="Abouelleil A."/>
            <person name="Chapman S.B."/>
            <person name="Priest M."/>
            <person name="Young S.K."/>
            <person name="Wortman J."/>
            <person name="Nusbaum C."/>
            <person name="Birren B."/>
        </authorList>
    </citation>
    <scope>NUCLEOTIDE SEQUENCE [LARGE SCALE GENOMIC DNA]</scope>
    <source>
        <strain evidence="3 4">CBS 118157</strain>
    </source>
</reference>
<evidence type="ECO:0000256" key="2">
    <source>
        <dbReference type="SAM" id="SignalP"/>
    </source>
</evidence>
<accession>A0A0D2CN52</accession>
<dbReference type="AlphaFoldDB" id="A0A0D2CN52"/>
<dbReference type="GeneID" id="25331967"/>
<keyword evidence="4" id="KW-1185">Reference proteome</keyword>
<dbReference type="RefSeq" id="XP_013311911.1">
    <property type="nucleotide sequence ID" value="XM_013456457.1"/>
</dbReference>
<feature type="chain" id="PRO_5002250777" description="Apple domain-containing protein" evidence="2">
    <location>
        <begin position="21"/>
        <end position="295"/>
    </location>
</feature>
<feature type="region of interest" description="Disordered" evidence="1">
    <location>
        <begin position="150"/>
        <end position="172"/>
    </location>
</feature>
<dbReference type="HOGENOM" id="CLU_071375_0_0_1"/>
<protein>
    <recommendedName>
        <fullName evidence="5">Apple domain-containing protein</fullName>
    </recommendedName>
</protein>
<evidence type="ECO:0000313" key="3">
    <source>
        <dbReference type="EMBL" id="KIW51327.1"/>
    </source>
</evidence>
<gene>
    <name evidence="3" type="ORF">PV05_10059</name>
</gene>